<dbReference type="PROSITE" id="PS00892">
    <property type="entry name" value="HIT_1"/>
    <property type="match status" value="1"/>
</dbReference>
<feature type="domain" description="HIT" evidence="4">
    <location>
        <begin position="49"/>
        <end position="157"/>
    </location>
</feature>
<dbReference type="AlphaFoldDB" id="A0A8S1F1F2"/>
<organism evidence="5 6">
    <name type="scientific">Caenorhabditis bovis</name>
    <dbReference type="NCBI Taxonomy" id="2654633"/>
    <lineage>
        <taxon>Eukaryota</taxon>
        <taxon>Metazoa</taxon>
        <taxon>Ecdysozoa</taxon>
        <taxon>Nematoda</taxon>
        <taxon>Chromadorea</taxon>
        <taxon>Rhabditida</taxon>
        <taxon>Rhabditina</taxon>
        <taxon>Rhabditomorpha</taxon>
        <taxon>Rhabditoidea</taxon>
        <taxon>Rhabditidae</taxon>
        <taxon>Peloderinae</taxon>
        <taxon>Caenorhabditis</taxon>
    </lineage>
</organism>
<dbReference type="PRINTS" id="PR00332">
    <property type="entry name" value="HISTRIAD"/>
</dbReference>
<feature type="active site" description="Tele-AMP-histidine intermediate" evidence="1">
    <location>
        <position position="143"/>
    </location>
</feature>
<dbReference type="PROSITE" id="PS51084">
    <property type="entry name" value="HIT_2"/>
    <property type="match status" value="1"/>
</dbReference>
<proteinExistence type="predicted"/>
<dbReference type="Gene3D" id="3.30.428.10">
    <property type="entry name" value="HIT-like"/>
    <property type="match status" value="1"/>
</dbReference>
<dbReference type="Proteomes" id="UP000494206">
    <property type="component" value="Unassembled WGS sequence"/>
</dbReference>
<evidence type="ECO:0000313" key="6">
    <source>
        <dbReference type="Proteomes" id="UP000494206"/>
    </source>
</evidence>
<name>A0A8S1F1F2_9PELO</name>
<evidence type="ECO:0000256" key="1">
    <source>
        <dbReference type="PIRSR" id="PIRSR601310-1"/>
    </source>
</evidence>
<evidence type="ECO:0000259" key="4">
    <source>
        <dbReference type="PROSITE" id="PS51084"/>
    </source>
</evidence>
<dbReference type="Pfam" id="PF01230">
    <property type="entry name" value="HIT"/>
    <property type="match status" value="1"/>
</dbReference>
<sequence length="157" mass="17545">MNRAIFRAFPLLLSANTSNRLRHCVRAMSEVEKAREAALHKDVQANDTIFGKIIRKEIPAQILFEDDEVLAFRDVSPQAPTHFLVIPKRRINMLENAEEGDGALLGKLMLTAAKVAKQEKLADGYRVVVNNGKDGCQSVFHIHLHVLGGRQLNWPPG</sequence>
<dbReference type="InterPro" id="IPR001310">
    <property type="entry name" value="Histidine_triad_HIT"/>
</dbReference>
<reference evidence="5 6" key="1">
    <citation type="submission" date="2020-04" db="EMBL/GenBank/DDBJ databases">
        <authorList>
            <person name="Laetsch R D."/>
            <person name="Stevens L."/>
            <person name="Kumar S."/>
            <person name="Blaxter L. M."/>
        </authorList>
    </citation>
    <scope>NUCLEOTIDE SEQUENCE [LARGE SCALE GENOMIC DNA]</scope>
</reference>
<dbReference type="OrthoDB" id="672793at2759"/>
<dbReference type="SUPFAM" id="SSF54197">
    <property type="entry name" value="HIT-like"/>
    <property type="match status" value="1"/>
</dbReference>
<dbReference type="EMBL" id="CADEPM010000006">
    <property type="protein sequence ID" value="CAB3407434.1"/>
    <property type="molecule type" value="Genomic_DNA"/>
</dbReference>
<evidence type="ECO:0000256" key="3">
    <source>
        <dbReference type="PROSITE-ProRule" id="PRU00464"/>
    </source>
</evidence>
<protein>
    <recommendedName>
        <fullName evidence="4">HIT domain-containing protein</fullName>
    </recommendedName>
</protein>
<dbReference type="InterPro" id="IPR011146">
    <property type="entry name" value="HIT-like"/>
</dbReference>
<dbReference type="InterPro" id="IPR019808">
    <property type="entry name" value="Histidine_triad_CS"/>
</dbReference>
<dbReference type="FunFam" id="3.30.428.10:FF:000005">
    <property type="entry name" value="Histidine triad nucleotide-binding protein 1"/>
    <property type="match status" value="1"/>
</dbReference>
<feature type="short sequence motif" description="Histidine triad motif" evidence="2 3">
    <location>
        <begin position="141"/>
        <end position="145"/>
    </location>
</feature>
<dbReference type="GO" id="GO:0003824">
    <property type="term" value="F:catalytic activity"/>
    <property type="evidence" value="ECO:0007669"/>
    <property type="project" value="InterPro"/>
</dbReference>
<dbReference type="InterPro" id="IPR036265">
    <property type="entry name" value="HIT-like_sf"/>
</dbReference>
<keyword evidence="6" id="KW-1185">Reference proteome</keyword>
<dbReference type="PANTHER" id="PTHR23089">
    <property type="entry name" value="HISTIDINE TRIAD HIT PROTEIN"/>
    <property type="match status" value="1"/>
</dbReference>
<evidence type="ECO:0000256" key="2">
    <source>
        <dbReference type="PIRSR" id="PIRSR601310-3"/>
    </source>
</evidence>
<gene>
    <name evidence="5" type="ORF">CBOVIS_LOCUS9366</name>
</gene>
<comment type="caution">
    <text evidence="5">The sequence shown here is derived from an EMBL/GenBank/DDBJ whole genome shotgun (WGS) entry which is preliminary data.</text>
</comment>
<dbReference type="CDD" id="cd01276">
    <property type="entry name" value="PKCI_related"/>
    <property type="match status" value="1"/>
</dbReference>
<accession>A0A8S1F1F2</accession>
<evidence type="ECO:0000313" key="5">
    <source>
        <dbReference type="EMBL" id="CAB3407434.1"/>
    </source>
</evidence>